<accession>A0A8K0C7X8</accession>
<reference evidence="3" key="1">
    <citation type="submission" date="2019-08" db="EMBL/GenBank/DDBJ databases">
        <title>The genome of the North American firefly Photinus pyralis.</title>
        <authorList>
            <consortium name="Photinus pyralis genome working group"/>
            <person name="Fallon T.R."/>
            <person name="Sander Lower S.E."/>
            <person name="Weng J.-K."/>
        </authorList>
    </citation>
    <scope>NUCLEOTIDE SEQUENCE</scope>
    <source>
        <strain evidence="3">TRF0915ILg1</strain>
        <tissue evidence="3">Whole body</tissue>
    </source>
</reference>
<evidence type="ECO:0000256" key="2">
    <source>
        <dbReference type="SAM" id="SignalP"/>
    </source>
</evidence>
<sequence length="229" mass="24041">MVHKVQFLIYLFLAALIVDIKCEDPAAETTKAEGGEATPGGAAATTAKPEGETIKGKETDATAAPGPEEPVEPQSSDRPSVITTMSSLIAPPDKPDDETTTEEDDDRPTENPGDVDDPSHGANEDPEIEEKSEKNTETTTGGEDEPGGDFSPTEGATESGGGDDSTGGEPEAPSGENTTEEAAEAPKEPPRSSSTMCRIDANTKTVYVTTLLLYLVKRVHECLSLITIH</sequence>
<feature type="compositionally biased region" description="Basic and acidic residues" evidence="1">
    <location>
        <begin position="49"/>
        <end position="60"/>
    </location>
</feature>
<feature type="chain" id="PRO_5035429193" evidence="2">
    <location>
        <begin position="23"/>
        <end position="229"/>
    </location>
</feature>
<gene>
    <name evidence="3" type="ORF">ILUMI_23971</name>
</gene>
<dbReference type="Proteomes" id="UP000801492">
    <property type="component" value="Unassembled WGS sequence"/>
</dbReference>
<comment type="caution">
    <text evidence="3">The sequence shown here is derived from an EMBL/GenBank/DDBJ whole genome shotgun (WGS) entry which is preliminary data.</text>
</comment>
<feature type="region of interest" description="Disordered" evidence="1">
    <location>
        <begin position="27"/>
        <end position="196"/>
    </location>
</feature>
<feature type="compositionally biased region" description="Acidic residues" evidence="1">
    <location>
        <begin position="95"/>
        <end position="107"/>
    </location>
</feature>
<proteinExistence type="predicted"/>
<feature type="signal peptide" evidence="2">
    <location>
        <begin position="1"/>
        <end position="22"/>
    </location>
</feature>
<feature type="compositionally biased region" description="Polar residues" evidence="1">
    <location>
        <begin position="73"/>
        <end position="87"/>
    </location>
</feature>
<evidence type="ECO:0000313" key="3">
    <source>
        <dbReference type="EMBL" id="KAF2882204.1"/>
    </source>
</evidence>
<dbReference type="AlphaFoldDB" id="A0A8K0C7X8"/>
<feature type="compositionally biased region" description="Basic and acidic residues" evidence="1">
    <location>
        <begin position="117"/>
        <end position="136"/>
    </location>
</feature>
<name>A0A8K0C7X8_IGNLU</name>
<keyword evidence="2" id="KW-0732">Signal</keyword>
<organism evidence="3 4">
    <name type="scientific">Ignelater luminosus</name>
    <name type="common">Cucubano</name>
    <name type="synonym">Pyrophorus luminosus</name>
    <dbReference type="NCBI Taxonomy" id="2038154"/>
    <lineage>
        <taxon>Eukaryota</taxon>
        <taxon>Metazoa</taxon>
        <taxon>Ecdysozoa</taxon>
        <taxon>Arthropoda</taxon>
        <taxon>Hexapoda</taxon>
        <taxon>Insecta</taxon>
        <taxon>Pterygota</taxon>
        <taxon>Neoptera</taxon>
        <taxon>Endopterygota</taxon>
        <taxon>Coleoptera</taxon>
        <taxon>Polyphaga</taxon>
        <taxon>Elateriformia</taxon>
        <taxon>Elateroidea</taxon>
        <taxon>Elateridae</taxon>
        <taxon>Agrypninae</taxon>
        <taxon>Pyrophorini</taxon>
        <taxon>Ignelater</taxon>
    </lineage>
</organism>
<keyword evidence="4" id="KW-1185">Reference proteome</keyword>
<dbReference type="EMBL" id="VTPC01090643">
    <property type="protein sequence ID" value="KAF2882204.1"/>
    <property type="molecule type" value="Genomic_DNA"/>
</dbReference>
<evidence type="ECO:0000313" key="4">
    <source>
        <dbReference type="Proteomes" id="UP000801492"/>
    </source>
</evidence>
<protein>
    <submittedName>
        <fullName evidence="3">Uncharacterized protein</fullName>
    </submittedName>
</protein>
<feature type="compositionally biased region" description="Low complexity" evidence="1">
    <location>
        <begin position="35"/>
        <end position="48"/>
    </location>
</feature>
<evidence type="ECO:0000256" key="1">
    <source>
        <dbReference type="SAM" id="MobiDB-lite"/>
    </source>
</evidence>